<dbReference type="Proteomes" id="UP000471152">
    <property type="component" value="Unassembled WGS sequence"/>
</dbReference>
<sequence>MTSRADALLAGPRGRRLCLQIVVAGAGPWGWPPLTWRQGVSGYPVGRVEALEVHASLAAQVAATDLSSIGRADVLQALVTSVDGAMYWQPPDDADQLLADPALAALLAPVAETVTAAPDTRWWADPLARSDQHAVAWPAGDPPRYTSPQTAGVHAALRDWRTDTGADERRAAADRPRDLDALLSGRWWCTPATSAVVVTSRRIPGVADLDGQELPAPAGLVLVEDGWGWATARSWPVPVPAGARVHEVTGPDDWAALVGRHPLPATASRRHDWYRTTGQDADWILPDWSSMAEEFDAVHLTVDGYLSTVGRALPVPGTAAHTVLAGAAPDATWWLTDLPELREPTHWRRLDDDPPHWAPI</sequence>
<evidence type="ECO:0000313" key="1">
    <source>
        <dbReference type="EMBL" id="NEK95427.1"/>
    </source>
</evidence>
<reference evidence="2 4" key="2">
    <citation type="submission" date="2020-02" db="EMBL/GenBank/DDBJ databases">
        <title>The WGS of Modestobacter muralis DSM 100205.</title>
        <authorList>
            <person name="Jiang Z."/>
        </authorList>
    </citation>
    <scope>NUCLEOTIDE SEQUENCE [LARGE SCALE GENOMIC DNA]</scope>
    <source>
        <strain evidence="2 4">DSM 100205</strain>
    </source>
</reference>
<evidence type="ECO:0000313" key="4">
    <source>
        <dbReference type="Proteomes" id="UP000471152"/>
    </source>
</evidence>
<proteinExistence type="predicted"/>
<protein>
    <submittedName>
        <fullName evidence="2">Uncharacterized protein</fullName>
    </submittedName>
</protein>
<evidence type="ECO:0000313" key="2">
    <source>
        <dbReference type="EMBL" id="NEN52315.1"/>
    </source>
</evidence>
<comment type="caution">
    <text evidence="2">The sequence shown here is derived from an EMBL/GenBank/DDBJ whole genome shotgun (WGS) entry which is preliminary data.</text>
</comment>
<dbReference type="Proteomes" id="UP000468828">
    <property type="component" value="Unassembled WGS sequence"/>
</dbReference>
<accession>A0A6P0HA60</accession>
<dbReference type="EMBL" id="JAAGWH010000041">
    <property type="protein sequence ID" value="NEK95427.1"/>
    <property type="molecule type" value="Genomic_DNA"/>
</dbReference>
<name>A0A6P0HA60_9ACTN</name>
<reference evidence="1 3" key="1">
    <citation type="submission" date="2020-01" db="EMBL/GenBank/DDBJ databases">
        <title>the WGS Modestobacter muralis CPCC 204518.</title>
        <authorList>
            <person name="Jiang Z."/>
        </authorList>
    </citation>
    <scope>NUCLEOTIDE SEQUENCE [LARGE SCALE GENOMIC DNA]</scope>
    <source>
        <strain evidence="1 3">DSM 100205</strain>
    </source>
</reference>
<dbReference type="AlphaFoldDB" id="A0A6P0HA60"/>
<organism evidence="2 4">
    <name type="scientific">Modestobacter muralis</name>
    <dbReference type="NCBI Taxonomy" id="1608614"/>
    <lineage>
        <taxon>Bacteria</taxon>
        <taxon>Bacillati</taxon>
        <taxon>Actinomycetota</taxon>
        <taxon>Actinomycetes</taxon>
        <taxon>Geodermatophilales</taxon>
        <taxon>Geodermatophilaceae</taxon>
        <taxon>Modestobacter</taxon>
    </lineage>
</organism>
<keyword evidence="3" id="KW-1185">Reference proteome</keyword>
<dbReference type="RefSeq" id="WP_163611983.1">
    <property type="nucleotide sequence ID" value="NZ_JAAGWB010000043.1"/>
</dbReference>
<evidence type="ECO:0000313" key="3">
    <source>
        <dbReference type="Proteomes" id="UP000468828"/>
    </source>
</evidence>
<dbReference type="EMBL" id="JAAGWB010000043">
    <property type="protein sequence ID" value="NEN52315.1"/>
    <property type="molecule type" value="Genomic_DNA"/>
</dbReference>
<gene>
    <name evidence="2" type="ORF">G3R41_15465</name>
    <name evidence="1" type="ORF">GCU67_14815</name>
</gene>